<feature type="signal peptide" evidence="9">
    <location>
        <begin position="1"/>
        <end position="23"/>
    </location>
</feature>
<feature type="compositionally biased region" description="Low complexity" evidence="8">
    <location>
        <begin position="421"/>
        <end position="445"/>
    </location>
</feature>
<evidence type="ECO:0000256" key="1">
    <source>
        <dbReference type="ARBA" id="ARBA00007447"/>
    </source>
</evidence>
<evidence type="ECO:0000256" key="3">
    <source>
        <dbReference type="ARBA" id="ARBA00022729"/>
    </source>
</evidence>
<comment type="caution">
    <text evidence="11">The sequence shown here is derived from an EMBL/GenBank/DDBJ whole genome shotgun (WGS) entry which is preliminary data.</text>
</comment>
<evidence type="ECO:0000256" key="4">
    <source>
        <dbReference type="ARBA" id="ARBA00022750"/>
    </source>
</evidence>
<organism evidence="11 12">
    <name type="scientific">Diaporthe helianthi</name>
    <dbReference type="NCBI Taxonomy" id="158607"/>
    <lineage>
        <taxon>Eukaryota</taxon>
        <taxon>Fungi</taxon>
        <taxon>Dikarya</taxon>
        <taxon>Ascomycota</taxon>
        <taxon>Pezizomycotina</taxon>
        <taxon>Sordariomycetes</taxon>
        <taxon>Sordariomycetidae</taxon>
        <taxon>Diaporthales</taxon>
        <taxon>Diaporthaceae</taxon>
        <taxon>Diaporthe</taxon>
    </lineage>
</organism>
<comment type="similarity">
    <text evidence="1">Belongs to the peptidase A1 family.</text>
</comment>
<evidence type="ECO:0000256" key="8">
    <source>
        <dbReference type="SAM" id="MobiDB-lite"/>
    </source>
</evidence>
<dbReference type="GO" id="GO:0004190">
    <property type="term" value="F:aspartic-type endopeptidase activity"/>
    <property type="evidence" value="ECO:0007669"/>
    <property type="project" value="UniProtKB-KW"/>
</dbReference>
<feature type="disulfide bond" evidence="7">
    <location>
        <begin position="310"/>
        <end position="348"/>
    </location>
</feature>
<reference evidence="11" key="1">
    <citation type="submission" date="2017-09" db="EMBL/GenBank/DDBJ databases">
        <title>Polyketide synthases of a Diaporthe helianthi virulent isolate.</title>
        <authorList>
            <person name="Baroncelli R."/>
        </authorList>
    </citation>
    <scope>NUCLEOTIDE SEQUENCE [LARGE SCALE GENOMIC DNA]</scope>
    <source>
        <strain evidence="11">7/96</strain>
    </source>
</reference>
<dbReference type="SUPFAM" id="SSF50630">
    <property type="entry name" value="Acid proteases"/>
    <property type="match status" value="1"/>
</dbReference>
<dbReference type="AlphaFoldDB" id="A0A2P5I5Y0"/>
<protein>
    <submittedName>
        <fullName evidence="11">Eukaryotic aspartyl protease</fullName>
    </submittedName>
</protein>
<feature type="domain" description="Peptidase A1" evidence="10">
    <location>
        <begin position="62"/>
        <end position="383"/>
    </location>
</feature>
<dbReference type="Pfam" id="PF00026">
    <property type="entry name" value="Asp"/>
    <property type="match status" value="1"/>
</dbReference>
<sequence>MASPFIIQLLLLASSSFLRGARAQETENHTCIHMPIVHSTNKNVFSKRAVEVQLANRSDVAYYAQLNIGSPPQPVYVQLDTGSFELWVNPTCSVLDPSDQEFCNAVGFYDTTKSSTAVDMQINKTLNYGIGSANITYFKDSIALPGAQSAMTGVQFGVAMSSRSQFSGILGIGYGLGLTTRYPNFVDELAAQNQTRVKAYSVALGSKDEGEGVIVFGGVDTSKFAGRLATLPIVPAADSPDGVPRYWVSMNNMSITPPSGNRKMYPNSSMDVFLDTGSTLTLLPQVLCDALGTDFGSAGIDQSGFYPVDCSLADLDGTVDFDFNGVEIKVPYNEFIRSSSNSFGQESCVLGITPSESFTLLGDTFMRSAYAVFDLETNAIHMQQYANCGSTPAALASAADLTALEGKCSTPRTMVPGAGTGSPSESSPTGSPAGPTGSPASPTTGSGSGSGLPSGSDPASTGPPASAGASDSSSSSAGGSSTSAAGLRRCSPAALAVAMVVLLTLI</sequence>
<dbReference type="PROSITE" id="PS51767">
    <property type="entry name" value="PEPTIDASE_A1"/>
    <property type="match status" value="1"/>
</dbReference>
<dbReference type="InterPro" id="IPR033876">
    <property type="entry name" value="SAP-like"/>
</dbReference>
<dbReference type="InterPro" id="IPR001461">
    <property type="entry name" value="Aspartic_peptidase_A1"/>
</dbReference>
<feature type="active site" evidence="6">
    <location>
        <position position="275"/>
    </location>
</feature>
<proteinExistence type="inferred from homology"/>
<feature type="region of interest" description="Disordered" evidence="8">
    <location>
        <begin position="410"/>
        <end position="488"/>
    </location>
</feature>
<keyword evidence="4" id="KW-0064">Aspartyl protease</keyword>
<keyword evidence="3 9" id="KW-0732">Signal</keyword>
<gene>
    <name evidence="11" type="ORF">DHEL01_v203715</name>
</gene>
<dbReference type="PRINTS" id="PR00792">
    <property type="entry name" value="PEPSIN"/>
</dbReference>
<dbReference type="PANTHER" id="PTHR47966:SF65">
    <property type="entry name" value="ASPARTIC-TYPE ENDOPEPTIDASE"/>
    <property type="match status" value="1"/>
</dbReference>
<keyword evidence="7" id="KW-1015">Disulfide bond</keyword>
<dbReference type="GO" id="GO:0006508">
    <property type="term" value="P:proteolysis"/>
    <property type="evidence" value="ECO:0007669"/>
    <property type="project" value="UniProtKB-KW"/>
</dbReference>
<dbReference type="Gene3D" id="2.40.70.10">
    <property type="entry name" value="Acid Proteases"/>
    <property type="match status" value="2"/>
</dbReference>
<dbReference type="STRING" id="158607.A0A2P5I5Y0"/>
<evidence type="ECO:0000313" key="11">
    <source>
        <dbReference type="EMBL" id="POS77900.1"/>
    </source>
</evidence>
<feature type="active site" evidence="6">
    <location>
        <position position="80"/>
    </location>
</feature>
<keyword evidence="12" id="KW-1185">Reference proteome</keyword>
<feature type="compositionally biased region" description="Low complexity" evidence="8">
    <location>
        <begin position="453"/>
        <end position="486"/>
    </location>
</feature>
<dbReference type="InParanoid" id="A0A2P5I5Y0"/>
<name>A0A2P5I5Y0_DIAHE</name>
<dbReference type="CDD" id="cd05474">
    <property type="entry name" value="SAP_like"/>
    <property type="match status" value="1"/>
</dbReference>
<dbReference type="EMBL" id="MAVT02000231">
    <property type="protein sequence ID" value="POS77900.1"/>
    <property type="molecule type" value="Genomic_DNA"/>
</dbReference>
<evidence type="ECO:0000259" key="10">
    <source>
        <dbReference type="PROSITE" id="PS51767"/>
    </source>
</evidence>
<evidence type="ECO:0000256" key="6">
    <source>
        <dbReference type="PIRSR" id="PIRSR601461-1"/>
    </source>
</evidence>
<keyword evidence="2 11" id="KW-0645">Protease</keyword>
<evidence type="ECO:0000313" key="12">
    <source>
        <dbReference type="Proteomes" id="UP000094444"/>
    </source>
</evidence>
<dbReference type="InterPro" id="IPR021109">
    <property type="entry name" value="Peptidase_aspartic_dom_sf"/>
</dbReference>
<dbReference type="Proteomes" id="UP000094444">
    <property type="component" value="Unassembled WGS sequence"/>
</dbReference>
<dbReference type="PANTHER" id="PTHR47966">
    <property type="entry name" value="BETA-SITE APP-CLEAVING ENZYME, ISOFORM A-RELATED"/>
    <property type="match status" value="1"/>
</dbReference>
<evidence type="ECO:0000256" key="2">
    <source>
        <dbReference type="ARBA" id="ARBA00022670"/>
    </source>
</evidence>
<evidence type="ECO:0000256" key="9">
    <source>
        <dbReference type="SAM" id="SignalP"/>
    </source>
</evidence>
<keyword evidence="5" id="KW-0378">Hydrolase</keyword>
<dbReference type="OrthoDB" id="771136at2759"/>
<evidence type="ECO:0000256" key="5">
    <source>
        <dbReference type="ARBA" id="ARBA00022801"/>
    </source>
</evidence>
<accession>A0A2P5I5Y0</accession>
<feature type="chain" id="PRO_5015163805" evidence="9">
    <location>
        <begin position="24"/>
        <end position="506"/>
    </location>
</feature>
<evidence type="ECO:0000256" key="7">
    <source>
        <dbReference type="PIRSR" id="PIRSR601461-2"/>
    </source>
</evidence>
<dbReference type="InterPro" id="IPR033121">
    <property type="entry name" value="PEPTIDASE_A1"/>
</dbReference>